<dbReference type="Pfam" id="PF04314">
    <property type="entry name" value="PCuAC"/>
    <property type="match status" value="1"/>
</dbReference>
<evidence type="ECO:0000313" key="2">
    <source>
        <dbReference type="EMBL" id="TPE53393.1"/>
    </source>
</evidence>
<dbReference type="InterPro" id="IPR058248">
    <property type="entry name" value="Lxx211020-like"/>
</dbReference>
<dbReference type="Proteomes" id="UP000315901">
    <property type="component" value="Unassembled WGS sequence"/>
</dbReference>
<evidence type="ECO:0000256" key="1">
    <source>
        <dbReference type="SAM" id="SignalP"/>
    </source>
</evidence>
<feature type="signal peptide" evidence="1">
    <location>
        <begin position="1"/>
        <end position="23"/>
    </location>
</feature>
<dbReference type="AlphaFoldDB" id="A0A501WUH8"/>
<dbReference type="EMBL" id="VFRR01000010">
    <property type="protein sequence ID" value="TPE53393.1"/>
    <property type="molecule type" value="Genomic_DNA"/>
</dbReference>
<comment type="caution">
    <text evidence="2">The sequence shown here is derived from an EMBL/GenBank/DDBJ whole genome shotgun (WGS) entry which is preliminary data.</text>
</comment>
<protein>
    <submittedName>
        <fullName evidence="2">Copper chaperone PCu(A)C</fullName>
    </submittedName>
</protein>
<dbReference type="OrthoDB" id="9796962at2"/>
<dbReference type="InterPro" id="IPR007410">
    <property type="entry name" value="LpqE-like"/>
</dbReference>
<keyword evidence="1" id="KW-0732">Signal</keyword>
<feature type="chain" id="PRO_5021434436" evidence="1">
    <location>
        <begin position="24"/>
        <end position="173"/>
    </location>
</feature>
<dbReference type="RefSeq" id="WP_140588068.1">
    <property type="nucleotide sequence ID" value="NZ_VFRR01000010.1"/>
</dbReference>
<dbReference type="PANTHER" id="PTHR36302">
    <property type="entry name" value="BLR7088 PROTEIN"/>
    <property type="match status" value="1"/>
</dbReference>
<name>A0A501WUH8_9GAMM</name>
<reference evidence="2 3" key="1">
    <citation type="submission" date="2019-06" db="EMBL/GenBank/DDBJ databases">
        <title>A novel bacterium of genus Marinomonas, isolated from coastal sand.</title>
        <authorList>
            <person name="Huang H."/>
            <person name="Mo K."/>
            <person name="Hu Y."/>
        </authorList>
    </citation>
    <scope>NUCLEOTIDE SEQUENCE [LARGE SCALE GENOMIC DNA]</scope>
    <source>
        <strain evidence="2 3">HB171799</strain>
    </source>
</reference>
<dbReference type="InterPro" id="IPR036182">
    <property type="entry name" value="PCuAC_sf"/>
</dbReference>
<dbReference type="Gene3D" id="2.60.40.1890">
    <property type="entry name" value="PCu(A)C copper chaperone"/>
    <property type="match status" value="1"/>
</dbReference>
<organism evidence="2 3">
    <name type="scientific">Maribrevibacterium harenarium</name>
    <dbReference type="NCBI Taxonomy" id="2589817"/>
    <lineage>
        <taxon>Bacteria</taxon>
        <taxon>Pseudomonadati</taxon>
        <taxon>Pseudomonadota</taxon>
        <taxon>Gammaproteobacteria</taxon>
        <taxon>Oceanospirillales</taxon>
        <taxon>Oceanospirillaceae</taxon>
        <taxon>Maribrevibacterium</taxon>
    </lineage>
</organism>
<keyword evidence="3" id="KW-1185">Reference proteome</keyword>
<proteinExistence type="predicted"/>
<sequence length="173" mass="18809">MSIRTLSRLALVAAAVASAVASAASLEFHHPKARAMPPASPNSAAYMLVHNHTDQEQVLVGVESDVAKAVELHTHDMVDGTMQMRQVHEIVIPADGSVAFKPGSYHVMMMGLNRTLVPGESVDFTLILKSGERIPMNAEIVMPEELGMPMKHDAMKHGDMKQGMKMSGEHKHH</sequence>
<dbReference type="PANTHER" id="PTHR36302:SF1">
    <property type="entry name" value="COPPER CHAPERONE PCU(A)C"/>
    <property type="match status" value="1"/>
</dbReference>
<dbReference type="SUPFAM" id="SSF110087">
    <property type="entry name" value="DR1885-like metal-binding protein"/>
    <property type="match status" value="1"/>
</dbReference>
<gene>
    <name evidence="2" type="ORF">FJM67_06990</name>
</gene>
<accession>A0A501WUH8</accession>
<evidence type="ECO:0000313" key="3">
    <source>
        <dbReference type="Proteomes" id="UP000315901"/>
    </source>
</evidence>